<reference evidence="2" key="2">
    <citation type="submission" date="2020-07" db="EMBL/GenBank/DDBJ databases">
        <authorList>
            <person name="Vera ALvarez R."/>
            <person name="Arias-Moreno D.M."/>
            <person name="Jimenez-Jacinto V."/>
            <person name="Jimenez-Bremont J.F."/>
            <person name="Swaminathan K."/>
            <person name="Moose S.P."/>
            <person name="Guerrero-Gonzalez M.L."/>
            <person name="Marino-Ramirez L."/>
            <person name="Landsman D."/>
            <person name="Rodriguez-Kessler M."/>
            <person name="Delgado-Sanchez P."/>
        </authorList>
    </citation>
    <scope>NUCLEOTIDE SEQUENCE</scope>
    <source>
        <tissue evidence="2">Cladode</tissue>
    </source>
</reference>
<name>A0A7C9B0V5_OPUST</name>
<dbReference type="EMBL" id="GISG01282755">
    <property type="protein sequence ID" value="MBA4679253.1"/>
    <property type="molecule type" value="Transcribed_RNA"/>
</dbReference>
<dbReference type="EMBL" id="GISG01282756">
    <property type="protein sequence ID" value="MBA4679254.1"/>
    <property type="molecule type" value="Transcribed_RNA"/>
</dbReference>
<organism evidence="2">
    <name type="scientific">Opuntia streptacantha</name>
    <name type="common">Prickly pear cactus</name>
    <name type="synonym">Opuntia cardona</name>
    <dbReference type="NCBI Taxonomy" id="393608"/>
    <lineage>
        <taxon>Eukaryota</taxon>
        <taxon>Viridiplantae</taxon>
        <taxon>Streptophyta</taxon>
        <taxon>Embryophyta</taxon>
        <taxon>Tracheophyta</taxon>
        <taxon>Spermatophyta</taxon>
        <taxon>Magnoliopsida</taxon>
        <taxon>eudicotyledons</taxon>
        <taxon>Gunneridae</taxon>
        <taxon>Pentapetalae</taxon>
        <taxon>Caryophyllales</taxon>
        <taxon>Cactineae</taxon>
        <taxon>Cactaceae</taxon>
        <taxon>Opuntioideae</taxon>
        <taxon>Opuntia</taxon>
    </lineage>
</organism>
<evidence type="ECO:0000313" key="2">
    <source>
        <dbReference type="EMBL" id="MBA4679253.1"/>
    </source>
</evidence>
<feature type="region of interest" description="Disordered" evidence="1">
    <location>
        <begin position="80"/>
        <end position="124"/>
    </location>
</feature>
<sequence length="124" mass="13804">MCSTLLLIINKRIPCLVLPLFSLLPNGADYFSLSLNSPPFFPTLKLPQNFPNPNHFFIKIQTCSRFRGYPFEISLQNQMEEEIGGGNGSEKKREEVDGGEMQGGGDRKRRRVAVDRSGEGGGEV</sequence>
<accession>A0A7C9B0V5</accession>
<evidence type="ECO:0000256" key="1">
    <source>
        <dbReference type="SAM" id="MobiDB-lite"/>
    </source>
</evidence>
<reference evidence="2" key="1">
    <citation type="journal article" date="2013" name="J. Plant Res.">
        <title>Effect of fungi and light on seed germination of three Opuntia species from semiarid lands of central Mexico.</title>
        <authorList>
            <person name="Delgado-Sanchez P."/>
            <person name="Jimenez-Bremont J.F."/>
            <person name="Guerrero-Gonzalez Mde L."/>
            <person name="Flores J."/>
        </authorList>
    </citation>
    <scope>NUCLEOTIDE SEQUENCE</scope>
    <source>
        <tissue evidence="2">Cladode</tissue>
    </source>
</reference>
<dbReference type="AlphaFoldDB" id="A0A7C9B0V5"/>
<proteinExistence type="predicted"/>
<protein>
    <submittedName>
        <fullName evidence="2">Uncharacterized protein</fullName>
    </submittedName>
</protein>
<dbReference type="EMBL" id="GISG01282757">
    <property type="protein sequence ID" value="MBA4679255.1"/>
    <property type="molecule type" value="Transcribed_RNA"/>
</dbReference>